<dbReference type="Proteomes" id="UP001457282">
    <property type="component" value="Unassembled WGS sequence"/>
</dbReference>
<organism evidence="1 2">
    <name type="scientific">Rubus argutus</name>
    <name type="common">Southern blackberry</name>
    <dbReference type="NCBI Taxonomy" id="59490"/>
    <lineage>
        <taxon>Eukaryota</taxon>
        <taxon>Viridiplantae</taxon>
        <taxon>Streptophyta</taxon>
        <taxon>Embryophyta</taxon>
        <taxon>Tracheophyta</taxon>
        <taxon>Spermatophyta</taxon>
        <taxon>Magnoliopsida</taxon>
        <taxon>eudicotyledons</taxon>
        <taxon>Gunneridae</taxon>
        <taxon>Pentapetalae</taxon>
        <taxon>rosids</taxon>
        <taxon>fabids</taxon>
        <taxon>Rosales</taxon>
        <taxon>Rosaceae</taxon>
        <taxon>Rosoideae</taxon>
        <taxon>Rosoideae incertae sedis</taxon>
        <taxon>Rubus</taxon>
    </lineage>
</organism>
<evidence type="ECO:0000313" key="1">
    <source>
        <dbReference type="EMBL" id="KAK9948834.1"/>
    </source>
</evidence>
<sequence>MSPALDLGRHLESTRPGYNNSLALRDSDYVDPLTSSWCLSHRRRGLSWWPIAMSGAVVSIFMERFPEKIAAAV</sequence>
<evidence type="ECO:0000313" key="2">
    <source>
        <dbReference type="Proteomes" id="UP001457282"/>
    </source>
</evidence>
<dbReference type="EMBL" id="JBEDUW010000001">
    <property type="protein sequence ID" value="KAK9948834.1"/>
    <property type="molecule type" value="Genomic_DNA"/>
</dbReference>
<dbReference type="AlphaFoldDB" id="A0AAW1YJQ5"/>
<accession>A0AAW1YJQ5</accession>
<gene>
    <name evidence="1" type="ORF">M0R45_004393</name>
</gene>
<keyword evidence="2" id="KW-1185">Reference proteome</keyword>
<name>A0AAW1YJQ5_RUBAR</name>
<protein>
    <submittedName>
        <fullName evidence="1">Uncharacterized protein</fullName>
    </submittedName>
</protein>
<reference evidence="1 2" key="1">
    <citation type="journal article" date="2023" name="G3 (Bethesda)">
        <title>A chromosome-length genome assembly and annotation of blackberry (Rubus argutus, cv. 'Hillquist').</title>
        <authorList>
            <person name="Bruna T."/>
            <person name="Aryal R."/>
            <person name="Dudchenko O."/>
            <person name="Sargent D.J."/>
            <person name="Mead D."/>
            <person name="Buti M."/>
            <person name="Cavallini A."/>
            <person name="Hytonen T."/>
            <person name="Andres J."/>
            <person name="Pham M."/>
            <person name="Weisz D."/>
            <person name="Mascagni F."/>
            <person name="Usai G."/>
            <person name="Natali L."/>
            <person name="Bassil N."/>
            <person name="Fernandez G.E."/>
            <person name="Lomsadze A."/>
            <person name="Armour M."/>
            <person name="Olukolu B."/>
            <person name="Poorten T."/>
            <person name="Britton C."/>
            <person name="Davik J."/>
            <person name="Ashrafi H."/>
            <person name="Aiden E.L."/>
            <person name="Borodovsky M."/>
            <person name="Worthington M."/>
        </authorList>
    </citation>
    <scope>NUCLEOTIDE SEQUENCE [LARGE SCALE GENOMIC DNA]</scope>
    <source>
        <strain evidence="1">PI 553951</strain>
    </source>
</reference>
<comment type="caution">
    <text evidence="1">The sequence shown here is derived from an EMBL/GenBank/DDBJ whole genome shotgun (WGS) entry which is preliminary data.</text>
</comment>
<proteinExistence type="predicted"/>